<dbReference type="SUPFAM" id="SSF52172">
    <property type="entry name" value="CheY-like"/>
    <property type="match status" value="1"/>
</dbReference>
<proteinExistence type="predicted"/>
<dbReference type="CDD" id="cd00082">
    <property type="entry name" value="HisKA"/>
    <property type="match status" value="1"/>
</dbReference>
<evidence type="ECO:0000313" key="13">
    <source>
        <dbReference type="Proteomes" id="UP000054624"/>
    </source>
</evidence>
<gene>
    <name evidence="12" type="ORF">AWB76_07504</name>
</gene>
<name>A0A158DWX4_9BURK</name>
<dbReference type="PROSITE" id="PS50112">
    <property type="entry name" value="PAS"/>
    <property type="match status" value="1"/>
</dbReference>
<evidence type="ECO:0000259" key="11">
    <source>
        <dbReference type="PROSITE" id="PS50113"/>
    </source>
</evidence>
<dbReference type="SUPFAM" id="SSF47384">
    <property type="entry name" value="Homodimeric domain of signal transducing histidine kinase"/>
    <property type="match status" value="1"/>
</dbReference>
<dbReference type="Gene3D" id="3.30.450.20">
    <property type="entry name" value="PAS domain"/>
    <property type="match status" value="1"/>
</dbReference>
<dbReference type="GO" id="GO:0000155">
    <property type="term" value="F:phosphorelay sensor kinase activity"/>
    <property type="evidence" value="ECO:0007669"/>
    <property type="project" value="InterPro"/>
</dbReference>
<keyword evidence="4 7" id="KW-0597">Phosphoprotein</keyword>
<evidence type="ECO:0000256" key="7">
    <source>
        <dbReference type="PROSITE-ProRule" id="PRU00169"/>
    </source>
</evidence>
<dbReference type="STRING" id="1777137.AWB76_07504"/>
<dbReference type="InterPro" id="IPR011006">
    <property type="entry name" value="CheY-like_superfamily"/>
</dbReference>
<dbReference type="InterPro" id="IPR036097">
    <property type="entry name" value="HisK_dim/P_sf"/>
</dbReference>
<dbReference type="PROSITE" id="PS50109">
    <property type="entry name" value="HIS_KIN"/>
    <property type="match status" value="1"/>
</dbReference>
<dbReference type="InterPro" id="IPR003594">
    <property type="entry name" value="HATPase_dom"/>
</dbReference>
<dbReference type="InterPro" id="IPR004358">
    <property type="entry name" value="Sig_transdc_His_kin-like_C"/>
</dbReference>
<dbReference type="InterPro" id="IPR000700">
    <property type="entry name" value="PAS-assoc_C"/>
</dbReference>
<dbReference type="EMBL" id="FCOI02000054">
    <property type="protein sequence ID" value="SAK98217.1"/>
    <property type="molecule type" value="Genomic_DNA"/>
</dbReference>
<dbReference type="InterPro" id="IPR036890">
    <property type="entry name" value="HATPase_C_sf"/>
</dbReference>
<dbReference type="SMART" id="SM00387">
    <property type="entry name" value="HATPase_c"/>
    <property type="match status" value="1"/>
</dbReference>
<dbReference type="SMART" id="SM00091">
    <property type="entry name" value="PAS"/>
    <property type="match status" value="1"/>
</dbReference>
<feature type="modified residue" description="4-aspartylphosphate" evidence="7">
    <location>
        <position position="450"/>
    </location>
</feature>
<protein>
    <recommendedName>
        <fullName evidence="3">histidine kinase</fullName>
        <ecNumber evidence="3">2.7.13.3</ecNumber>
    </recommendedName>
</protein>
<dbReference type="Gene3D" id="1.10.287.130">
    <property type="match status" value="1"/>
</dbReference>
<dbReference type="EC" id="2.7.13.3" evidence="3"/>
<dbReference type="SUPFAM" id="SSF55785">
    <property type="entry name" value="PYP-like sensor domain (PAS domain)"/>
    <property type="match status" value="1"/>
</dbReference>
<sequence length="530" mass="58405">MTDIDSSSNWHPGVVSSGTPTDDATFRLLVNSVREYAIFRLSENGIVTTWNPGAQRVKGYSADEIIGRHFSVFYTPDQRAKGRPEEVLHRALSSGQYSEEGWRVRKDGSLFWASIVISVIRDGDGKLLGFAKVVRDMTERRRLEELEASSRRMNEFLAMLGHELRNPLAPIRNAVGLLQQQSLPTPDILRRTRDIVDRQLAHMTRLVDDLLDAGRITTGKVRVTPAPVAIQDVIDRAVEAVRPKVEAKNQTLDVRMPGDEPVIVNGDVTRLVQVIYNVLDNASKYTQAGGLIQLEALHVDWMISISIEDNGRGIAPESLDLVFDLFAQEKDPDASTEEGGLGIGLTLARSLVELHGGRIEVVSPGPGRGTKFTVWLPAYKENPKFESPEEHLARPCSRPVKVLVVDDNHDSADSMWMLLEALGHEALRAYSGAQAIDIAASFRPDLVLLDLSMPLLTGYEAIGHLREVARNDALVVAAVTGFGQVEDRERTRAAGFDAHLTKPVGLAELESVLTLAEERMRDGGRAKAPE</sequence>
<dbReference type="PRINTS" id="PR00344">
    <property type="entry name" value="BCTRLSENSOR"/>
</dbReference>
<dbReference type="PANTHER" id="PTHR43547">
    <property type="entry name" value="TWO-COMPONENT HISTIDINE KINASE"/>
    <property type="match status" value="1"/>
</dbReference>
<dbReference type="InterPro" id="IPR003661">
    <property type="entry name" value="HisK_dim/P_dom"/>
</dbReference>
<dbReference type="PANTHER" id="PTHR43547:SF2">
    <property type="entry name" value="HYBRID SIGNAL TRANSDUCTION HISTIDINE KINASE C"/>
    <property type="match status" value="1"/>
</dbReference>
<dbReference type="InterPro" id="IPR035965">
    <property type="entry name" value="PAS-like_dom_sf"/>
</dbReference>
<dbReference type="CDD" id="cd00075">
    <property type="entry name" value="HATPase"/>
    <property type="match status" value="1"/>
</dbReference>
<dbReference type="RefSeq" id="WP_167357808.1">
    <property type="nucleotide sequence ID" value="NZ_FCOI02000054.1"/>
</dbReference>
<dbReference type="SMART" id="SM00086">
    <property type="entry name" value="PAC"/>
    <property type="match status" value="1"/>
</dbReference>
<evidence type="ECO:0000259" key="8">
    <source>
        <dbReference type="PROSITE" id="PS50109"/>
    </source>
</evidence>
<comment type="subcellular location">
    <subcellularLocation>
        <location evidence="2">Cell inner membrane</location>
        <topology evidence="2">Multi-pass membrane protein</topology>
    </subcellularLocation>
</comment>
<feature type="domain" description="PAC" evidence="11">
    <location>
        <begin position="97"/>
        <end position="149"/>
    </location>
</feature>
<dbReference type="SUPFAM" id="SSF55874">
    <property type="entry name" value="ATPase domain of HSP90 chaperone/DNA topoisomerase II/histidine kinase"/>
    <property type="match status" value="1"/>
</dbReference>
<dbReference type="Pfam" id="PF13426">
    <property type="entry name" value="PAS_9"/>
    <property type="match status" value="1"/>
</dbReference>
<dbReference type="PROSITE" id="PS50110">
    <property type="entry name" value="RESPONSE_REGULATORY"/>
    <property type="match status" value="1"/>
</dbReference>
<evidence type="ECO:0000256" key="6">
    <source>
        <dbReference type="ARBA" id="ARBA00022777"/>
    </source>
</evidence>
<dbReference type="Gene3D" id="3.30.565.10">
    <property type="entry name" value="Histidine kinase-like ATPase, C-terminal domain"/>
    <property type="match status" value="1"/>
</dbReference>
<keyword evidence="5" id="KW-0808">Transferase</keyword>
<dbReference type="AlphaFoldDB" id="A0A158DWX4"/>
<dbReference type="Pfam" id="PF00512">
    <property type="entry name" value="HisKA"/>
    <property type="match status" value="1"/>
</dbReference>
<keyword evidence="6 12" id="KW-0418">Kinase</keyword>
<evidence type="ECO:0000259" key="10">
    <source>
        <dbReference type="PROSITE" id="PS50112"/>
    </source>
</evidence>
<evidence type="ECO:0000259" key="9">
    <source>
        <dbReference type="PROSITE" id="PS50110"/>
    </source>
</evidence>
<evidence type="ECO:0000256" key="5">
    <source>
        <dbReference type="ARBA" id="ARBA00022679"/>
    </source>
</evidence>
<organism evidence="12 13">
    <name type="scientific">Caballeronia temeraria</name>
    <dbReference type="NCBI Taxonomy" id="1777137"/>
    <lineage>
        <taxon>Bacteria</taxon>
        <taxon>Pseudomonadati</taxon>
        <taxon>Pseudomonadota</taxon>
        <taxon>Betaproteobacteria</taxon>
        <taxon>Burkholderiales</taxon>
        <taxon>Burkholderiaceae</taxon>
        <taxon>Caballeronia</taxon>
    </lineage>
</organism>
<dbReference type="Pfam" id="PF00072">
    <property type="entry name" value="Response_reg"/>
    <property type="match status" value="1"/>
</dbReference>
<feature type="domain" description="Histidine kinase" evidence="8">
    <location>
        <begin position="159"/>
        <end position="380"/>
    </location>
</feature>
<dbReference type="Proteomes" id="UP000054624">
    <property type="component" value="Unassembled WGS sequence"/>
</dbReference>
<dbReference type="SMART" id="SM00448">
    <property type="entry name" value="REC"/>
    <property type="match status" value="1"/>
</dbReference>
<evidence type="ECO:0000256" key="2">
    <source>
        <dbReference type="ARBA" id="ARBA00004429"/>
    </source>
</evidence>
<dbReference type="FunFam" id="3.30.565.10:FF:000006">
    <property type="entry name" value="Sensor histidine kinase WalK"/>
    <property type="match status" value="1"/>
</dbReference>
<dbReference type="NCBIfam" id="TIGR00229">
    <property type="entry name" value="sensory_box"/>
    <property type="match status" value="1"/>
</dbReference>
<accession>A0A158DWX4</accession>
<dbReference type="GO" id="GO:0005886">
    <property type="term" value="C:plasma membrane"/>
    <property type="evidence" value="ECO:0007669"/>
    <property type="project" value="UniProtKB-SubCell"/>
</dbReference>
<dbReference type="CDD" id="cd17580">
    <property type="entry name" value="REC_2_DhkD-like"/>
    <property type="match status" value="1"/>
</dbReference>
<keyword evidence="13" id="KW-1185">Reference proteome</keyword>
<dbReference type="InterPro" id="IPR005467">
    <property type="entry name" value="His_kinase_dom"/>
</dbReference>
<dbReference type="CDD" id="cd00130">
    <property type="entry name" value="PAS"/>
    <property type="match status" value="1"/>
</dbReference>
<feature type="domain" description="Response regulatory" evidence="9">
    <location>
        <begin position="401"/>
        <end position="517"/>
    </location>
</feature>
<evidence type="ECO:0000256" key="1">
    <source>
        <dbReference type="ARBA" id="ARBA00000085"/>
    </source>
</evidence>
<dbReference type="PROSITE" id="PS50113">
    <property type="entry name" value="PAC"/>
    <property type="match status" value="1"/>
</dbReference>
<dbReference type="InterPro" id="IPR001789">
    <property type="entry name" value="Sig_transdc_resp-reg_receiver"/>
</dbReference>
<evidence type="ECO:0000256" key="3">
    <source>
        <dbReference type="ARBA" id="ARBA00012438"/>
    </source>
</evidence>
<comment type="catalytic activity">
    <reaction evidence="1">
        <text>ATP + protein L-histidine = ADP + protein N-phospho-L-histidine.</text>
        <dbReference type="EC" id="2.7.13.3"/>
    </reaction>
</comment>
<evidence type="ECO:0000313" key="12">
    <source>
        <dbReference type="EMBL" id="SAK98217.1"/>
    </source>
</evidence>
<feature type="domain" description="PAS" evidence="10">
    <location>
        <begin position="22"/>
        <end position="95"/>
    </location>
</feature>
<dbReference type="InterPro" id="IPR000014">
    <property type="entry name" value="PAS"/>
</dbReference>
<dbReference type="InterPro" id="IPR001610">
    <property type="entry name" value="PAC"/>
</dbReference>
<dbReference type="Gene3D" id="3.40.50.2300">
    <property type="match status" value="1"/>
</dbReference>
<dbReference type="SMART" id="SM00388">
    <property type="entry name" value="HisKA"/>
    <property type="match status" value="1"/>
</dbReference>
<evidence type="ECO:0000256" key="4">
    <source>
        <dbReference type="ARBA" id="ARBA00022553"/>
    </source>
</evidence>
<reference evidence="13" key="1">
    <citation type="submission" date="2016-01" db="EMBL/GenBank/DDBJ databases">
        <authorList>
            <person name="Peeters Charlotte."/>
        </authorList>
    </citation>
    <scope>NUCLEOTIDE SEQUENCE [LARGE SCALE GENOMIC DNA]</scope>
</reference>
<dbReference type="Pfam" id="PF02518">
    <property type="entry name" value="HATPase_c"/>
    <property type="match status" value="1"/>
</dbReference>